<evidence type="ECO:0000313" key="3">
    <source>
        <dbReference type="Proteomes" id="UP000177006"/>
    </source>
</evidence>
<dbReference type="STRING" id="1797457.A2160_05655"/>
<feature type="coiled-coil region" evidence="1">
    <location>
        <begin position="670"/>
        <end position="727"/>
    </location>
</feature>
<evidence type="ECO:0000313" key="2">
    <source>
        <dbReference type="EMBL" id="OGD62843.1"/>
    </source>
</evidence>
<dbReference type="EMBL" id="MEZK01000015">
    <property type="protein sequence ID" value="OGD62843.1"/>
    <property type="molecule type" value="Genomic_DNA"/>
</dbReference>
<organism evidence="2 3">
    <name type="scientific">Candidatus Beckwithbacteria bacterium RBG_13_42_9</name>
    <dbReference type="NCBI Taxonomy" id="1797457"/>
    <lineage>
        <taxon>Bacteria</taxon>
        <taxon>Candidatus Beckwithiibacteriota</taxon>
    </lineage>
</organism>
<comment type="caution">
    <text evidence="2">The sequence shown here is derived from an EMBL/GenBank/DDBJ whole genome shotgun (WGS) entry which is preliminary data.</text>
</comment>
<dbReference type="AlphaFoldDB" id="A0A1F5E635"/>
<keyword evidence="1" id="KW-0175">Coiled coil</keyword>
<gene>
    <name evidence="2" type="ORF">A2160_05655</name>
</gene>
<proteinExistence type="predicted"/>
<evidence type="ECO:0000256" key="1">
    <source>
        <dbReference type="SAM" id="Coils"/>
    </source>
</evidence>
<name>A0A1F5E635_9BACT</name>
<accession>A0A1F5E635</accession>
<sequence length="871" mass="96447">MAEMEAILPSAGNAVETLRQNASARDSFKRLLTTSQTGLGWDEEYRCVGQPDELRDRYKAVSADERFRKKRYSALAATYLPDKASDKDRQLFVDQMKNMLAAAGMEMNPQDEASDWNTTNLHPLAQWIEKNFAKLKAATEPVPTEAIPVAQAEAAPETKVWSEAEIQEAKVIAFDRVGVALAGLLTKDQALEDLPEEVAADLRQIFKMTLDEWKSLVKQAREGGLLGEASAKLDDRVAVETAIWVALGLKKAGESNQLRSEALSELAIRAVDGGLVEQEGTGRELDWVVLEKLLEQAREWKQSAEGVDASIKKEVWKNVVLSALSLQLVNADEIRGLSDEQAIEKILALAKGWRQKAEREIDPEMAKQAKMMRELPETLRLIAAGKLTFQDAMQEDRVPRELWDAMIDIVEAAEQTGVENVNLVIKALVEGKNRDSIPEGLGEIYDELKEVFALLEEFNDGEEGQMALRKSLLARAAEFGLPDSDLEEKTLQEILDLVLAEAKKRSEAPSEEGRKQARDAMLTLASFVSAAADPREAIERHGSILEKNAARMLLDAGERALNKQLSTAIKEKDASKAPEQYRTVLGGLIADLLAAEKGREKADKRAEQLQAELDRRPAEGADVRAREEGRAVGKEEAFGVTEAVIKAIQTGDISEVPPEYHNWVELIRSRNETSGQLAEKDAEIARLQRELEQVQRKTEETDKNGELAGLRRRVAELEAARAGVEVAVADYAQEVAENNFSEADLTRLREPKYRSAEALTLLQRTMMAYHQGERMAPKLQEAIADFATCDEGMAALRLKRILEEVGSANSSLKADCNYVGDILAVGLSQALKARTLTKKQRVEFAATISSLLTERMRGEAKAVNLSEEPLF</sequence>
<protein>
    <submittedName>
        <fullName evidence="2">Uncharacterized protein</fullName>
    </submittedName>
</protein>
<reference evidence="2 3" key="1">
    <citation type="journal article" date="2016" name="Nat. Commun.">
        <title>Thousands of microbial genomes shed light on interconnected biogeochemical processes in an aquifer system.</title>
        <authorList>
            <person name="Anantharaman K."/>
            <person name="Brown C.T."/>
            <person name="Hug L.A."/>
            <person name="Sharon I."/>
            <person name="Castelle C.J."/>
            <person name="Probst A.J."/>
            <person name="Thomas B.C."/>
            <person name="Singh A."/>
            <person name="Wilkins M.J."/>
            <person name="Karaoz U."/>
            <person name="Brodie E.L."/>
            <person name="Williams K.H."/>
            <person name="Hubbard S.S."/>
            <person name="Banfield J.F."/>
        </authorList>
    </citation>
    <scope>NUCLEOTIDE SEQUENCE [LARGE SCALE GENOMIC DNA]</scope>
</reference>
<dbReference type="Proteomes" id="UP000177006">
    <property type="component" value="Unassembled WGS sequence"/>
</dbReference>